<keyword evidence="11 13" id="KW-0472">Membrane</keyword>
<evidence type="ECO:0000256" key="8">
    <source>
        <dbReference type="ARBA" id="ARBA00022837"/>
    </source>
</evidence>
<dbReference type="PANTHER" id="PTHR10582">
    <property type="entry name" value="TRANSIENT RECEPTOR POTENTIAL ION CHANNEL PROTEIN"/>
    <property type="match status" value="1"/>
</dbReference>
<keyword evidence="6 13" id="KW-0812">Transmembrane</keyword>
<evidence type="ECO:0000256" key="1">
    <source>
        <dbReference type="ARBA" id="ARBA00004651"/>
    </source>
</evidence>
<comment type="caution">
    <text evidence="15">The sequence shown here is derived from an EMBL/GenBank/DDBJ whole genome shotgun (WGS) entry which is preliminary data.</text>
</comment>
<evidence type="ECO:0000256" key="11">
    <source>
        <dbReference type="ARBA" id="ARBA00023136"/>
    </source>
</evidence>
<dbReference type="GO" id="GO:0005262">
    <property type="term" value="F:calcium channel activity"/>
    <property type="evidence" value="ECO:0007669"/>
    <property type="project" value="UniProtKB-KW"/>
</dbReference>
<evidence type="ECO:0000256" key="2">
    <source>
        <dbReference type="ARBA" id="ARBA00022448"/>
    </source>
</evidence>
<keyword evidence="8" id="KW-0106">Calcium</keyword>
<feature type="transmembrane region" description="Helical" evidence="13">
    <location>
        <begin position="450"/>
        <end position="470"/>
    </location>
</feature>
<dbReference type="EMBL" id="VXIV02002825">
    <property type="protein sequence ID" value="KAF6022629.1"/>
    <property type="molecule type" value="Genomic_DNA"/>
</dbReference>
<dbReference type="InterPro" id="IPR024862">
    <property type="entry name" value="TRPV"/>
</dbReference>
<proteinExistence type="predicted"/>
<organism evidence="15 16">
    <name type="scientific">Bugula neritina</name>
    <name type="common">Brown bryozoan</name>
    <name type="synonym">Sertularia neritina</name>
    <dbReference type="NCBI Taxonomy" id="10212"/>
    <lineage>
        <taxon>Eukaryota</taxon>
        <taxon>Metazoa</taxon>
        <taxon>Spiralia</taxon>
        <taxon>Lophotrochozoa</taxon>
        <taxon>Bryozoa</taxon>
        <taxon>Gymnolaemata</taxon>
        <taxon>Cheilostomatida</taxon>
        <taxon>Flustrina</taxon>
        <taxon>Buguloidea</taxon>
        <taxon>Bugulidae</taxon>
        <taxon>Bugula</taxon>
    </lineage>
</organism>
<dbReference type="PANTHER" id="PTHR10582:SF28">
    <property type="entry name" value="NANCHUNG, ISOFORM B"/>
    <property type="match status" value="1"/>
</dbReference>
<feature type="transmembrane region" description="Helical" evidence="13">
    <location>
        <begin position="556"/>
        <end position="576"/>
    </location>
</feature>
<keyword evidence="10" id="KW-0406">Ion transport</keyword>
<dbReference type="Pfam" id="PF00520">
    <property type="entry name" value="Ion_trans"/>
    <property type="match status" value="1"/>
</dbReference>
<keyword evidence="16" id="KW-1185">Reference proteome</keyword>
<feature type="transmembrane region" description="Helical" evidence="13">
    <location>
        <begin position="514"/>
        <end position="535"/>
    </location>
</feature>
<dbReference type="GO" id="GO:0005886">
    <property type="term" value="C:plasma membrane"/>
    <property type="evidence" value="ECO:0007669"/>
    <property type="project" value="UniProtKB-SubCell"/>
</dbReference>
<dbReference type="SUPFAM" id="SSF48403">
    <property type="entry name" value="Ankyrin repeat"/>
    <property type="match status" value="1"/>
</dbReference>
<evidence type="ECO:0000256" key="4">
    <source>
        <dbReference type="ARBA" id="ARBA00022568"/>
    </source>
</evidence>
<dbReference type="InterPro" id="IPR005821">
    <property type="entry name" value="Ion_trans_dom"/>
</dbReference>
<evidence type="ECO:0000313" key="16">
    <source>
        <dbReference type="Proteomes" id="UP000593567"/>
    </source>
</evidence>
<feature type="domain" description="Ion transport" evidence="14">
    <location>
        <begin position="518"/>
        <end position="730"/>
    </location>
</feature>
<keyword evidence="12" id="KW-0407">Ion channel</keyword>
<dbReference type="AlphaFoldDB" id="A0A7J7J8R2"/>
<reference evidence="15" key="1">
    <citation type="submission" date="2020-06" db="EMBL/GenBank/DDBJ databases">
        <title>Draft genome of Bugula neritina, a colonial animal packing powerful symbionts and potential medicines.</title>
        <authorList>
            <person name="Rayko M."/>
        </authorList>
    </citation>
    <scope>NUCLEOTIDE SEQUENCE [LARGE SCALE GENOMIC DNA]</scope>
    <source>
        <strain evidence="15">Kwan_BN1</strain>
    </source>
</reference>
<keyword evidence="2" id="KW-0813">Transport</keyword>
<feature type="transmembrane region" description="Helical" evidence="13">
    <location>
        <begin position="626"/>
        <end position="648"/>
    </location>
</feature>
<dbReference type="InterPro" id="IPR002110">
    <property type="entry name" value="Ankyrin_rpt"/>
</dbReference>
<protein>
    <submittedName>
        <fullName evidence="15">Nan</fullName>
    </submittedName>
</protein>
<feature type="transmembrane region" description="Helical" evidence="13">
    <location>
        <begin position="699"/>
        <end position="720"/>
    </location>
</feature>
<dbReference type="SMART" id="SM00248">
    <property type="entry name" value="ANK"/>
    <property type="match status" value="4"/>
</dbReference>
<evidence type="ECO:0000256" key="6">
    <source>
        <dbReference type="ARBA" id="ARBA00022692"/>
    </source>
</evidence>
<evidence type="ECO:0000256" key="10">
    <source>
        <dbReference type="ARBA" id="ARBA00023065"/>
    </source>
</evidence>
<dbReference type="InterPro" id="IPR036770">
    <property type="entry name" value="Ankyrin_rpt-contain_sf"/>
</dbReference>
<keyword evidence="4" id="KW-0109">Calcium transport</keyword>
<sequence>MGNNESVTAGNKAQADAAACDWYKLLALTGEGEFVDIMKRCNQNKDYTEMDNAIREKITPYLYNNGEGKWIPRSEIVRVRNCIRNDEDVNSTKSEKSIGSRDKISNGSKVGPIDVEAADVSNGIAHSNGSTLNGNSVVSHANGNSGQENSFDETHRLVCWRLDKRGAVGETLIHLCLLLANPLVIALAKRLLSIFPKLQVDIYLSDQYYGENILHIAIVNEDPAMVKFLLDLDKDGITHKERAFGVFFSCEDQKASRKDNPDTELIKMSPNTDYKGYLYWGEYPLSFAACLEQEECLRLLFSTQKRSDPRTRIDPEARDHNGNTVLHMLVIHNKIEMFELVLSMSSPKLLNIKNNKGLTPLTLAAAMAHKEMYNYLIEKERDVYWVYGDVTCAAYPLDNIDTIGSQGEINPTSALHLIIHGDKPGHLEMVDGMVVNLLNEKWTTFLRFKFYRRMMAFFAYFVIFMAALILRPGTDEVSEELDNGTVVDRNLSREFHNCYLVGPPPGIEYKRDDYVRLTLESIVLLAVIVYILLAVKNLYETGKERFIEMLKSAPSLSCFYISCFLVLLMVPGRAFCSFSPGFAIYEDILSILTILLTTMHFLFFCRGFKMVGPFVTMIYKMLVGDLLRFFTIYLIFLIGFSQAMYIVHINFEPTETYQDTPFSSPTEALMGMFYMSMGEFIVMYDTLNYTGHPTMGKVVFIFYMILVTLLLINMLIAMMGNTYTLVNETQKEWLRQWAHILLAVEQTVPPAERLDQQKKYSQPMENNKRALAIRWHQSEKEKEEQKKGKEAVRLKQKEILLKHAS</sequence>
<evidence type="ECO:0000256" key="9">
    <source>
        <dbReference type="ARBA" id="ARBA00022989"/>
    </source>
</evidence>
<gene>
    <name evidence="15" type="ORF">EB796_019067</name>
</gene>
<keyword evidence="7" id="KW-0677">Repeat</keyword>
<dbReference type="Proteomes" id="UP000593567">
    <property type="component" value="Unassembled WGS sequence"/>
</dbReference>
<dbReference type="OrthoDB" id="533508at2759"/>
<evidence type="ECO:0000256" key="3">
    <source>
        <dbReference type="ARBA" id="ARBA00022475"/>
    </source>
</evidence>
<accession>A0A7J7J8R2</accession>
<comment type="subcellular location">
    <subcellularLocation>
        <location evidence="1">Cell membrane</location>
        <topology evidence="1">Multi-pass membrane protein</topology>
    </subcellularLocation>
</comment>
<dbReference type="Gene3D" id="1.25.40.20">
    <property type="entry name" value="Ankyrin repeat-containing domain"/>
    <property type="match status" value="1"/>
</dbReference>
<evidence type="ECO:0000256" key="12">
    <source>
        <dbReference type="ARBA" id="ARBA00023303"/>
    </source>
</evidence>
<evidence type="ECO:0000256" key="7">
    <source>
        <dbReference type="ARBA" id="ARBA00022737"/>
    </source>
</evidence>
<feature type="transmembrane region" description="Helical" evidence="13">
    <location>
        <begin position="668"/>
        <end position="687"/>
    </location>
</feature>
<evidence type="ECO:0000256" key="5">
    <source>
        <dbReference type="ARBA" id="ARBA00022673"/>
    </source>
</evidence>
<dbReference type="GO" id="GO:0098703">
    <property type="term" value="P:calcium ion import across plasma membrane"/>
    <property type="evidence" value="ECO:0007669"/>
    <property type="project" value="TreeGrafter"/>
</dbReference>
<keyword evidence="9 13" id="KW-1133">Transmembrane helix</keyword>
<dbReference type="Pfam" id="PF12796">
    <property type="entry name" value="Ank_2"/>
    <property type="match status" value="1"/>
</dbReference>
<keyword evidence="5" id="KW-0107">Calcium channel</keyword>
<evidence type="ECO:0000313" key="15">
    <source>
        <dbReference type="EMBL" id="KAF6022629.1"/>
    </source>
</evidence>
<name>A0A7J7J8R2_BUGNE</name>
<feature type="transmembrane region" description="Helical" evidence="13">
    <location>
        <begin position="588"/>
        <end position="605"/>
    </location>
</feature>
<evidence type="ECO:0000256" key="13">
    <source>
        <dbReference type="SAM" id="Phobius"/>
    </source>
</evidence>
<keyword evidence="3" id="KW-1003">Cell membrane</keyword>
<evidence type="ECO:0000259" key="14">
    <source>
        <dbReference type="Pfam" id="PF00520"/>
    </source>
</evidence>